<reference evidence="2" key="1">
    <citation type="submission" date="2019-03" db="EMBL/GenBank/DDBJ databases">
        <title>Lake Tanganyika Metagenome-Assembled Genomes (MAGs).</title>
        <authorList>
            <person name="Tran P."/>
        </authorList>
    </citation>
    <scope>NUCLEOTIDE SEQUENCE</scope>
    <source>
        <strain evidence="2">K_DeepCast_65m_m2_066</strain>
    </source>
</reference>
<name>A0A937W5M7_UNCTE</name>
<protein>
    <submittedName>
        <fullName evidence="2">Toll/interleukin-1 receptor domain-containing protein</fullName>
    </submittedName>
</protein>
<proteinExistence type="predicted"/>
<evidence type="ECO:0000313" key="2">
    <source>
        <dbReference type="EMBL" id="MBM3225640.1"/>
    </source>
</evidence>
<gene>
    <name evidence="2" type="ORF">FJZ47_17825</name>
</gene>
<accession>A0A937W5M7</accession>
<evidence type="ECO:0000259" key="1">
    <source>
        <dbReference type="PROSITE" id="PS50104"/>
    </source>
</evidence>
<dbReference type="InterPro" id="IPR000157">
    <property type="entry name" value="TIR_dom"/>
</dbReference>
<comment type="caution">
    <text evidence="2">The sequence shown here is derived from an EMBL/GenBank/DDBJ whole genome shotgun (WGS) entry which is preliminary data.</text>
</comment>
<evidence type="ECO:0000313" key="3">
    <source>
        <dbReference type="Proteomes" id="UP000712673"/>
    </source>
</evidence>
<dbReference type="EMBL" id="VGLS01000639">
    <property type="protein sequence ID" value="MBM3225640.1"/>
    <property type="molecule type" value="Genomic_DNA"/>
</dbReference>
<organism evidence="2 3">
    <name type="scientific">Tectimicrobiota bacterium</name>
    <dbReference type="NCBI Taxonomy" id="2528274"/>
    <lineage>
        <taxon>Bacteria</taxon>
        <taxon>Pseudomonadati</taxon>
        <taxon>Nitrospinota/Tectimicrobiota group</taxon>
        <taxon>Candidatus Tectimicrobiota</taxon>
    </lineage>
</organism>
<keyword evidence="2" id="KW-0675">Receptor</keyword>
<dbReference type="InterPro" id="IPR035897">
    <property type="entry name" value="Toll_tir_struct_dom_sf"/>
</dbReference>
<sequence length="151" mass="16658">MLGVVHCCLWRLRSSLPFIPGEVLESVPAADWDLLPCLSWIHTSSSGAVMPHLFMSYVGEDADVVEPLAQALEAAGYRTWYYTRDSLPGPSYLVQTYDAIAQAQAVIVVISAPALEDPHQVTLEVERAHENGLPFVPLLRDVPHEALRQVP</sequence>
<dbReference type="GO" id="GO:0007165">
    <property type="term" value="P:signal transduction"/>
    <property type="evidence" value="ECO:0007669"/>
    <property type="project" value="InterPro"/>
</dbReference>
<dbReference type="Gene3D" id="3.40.50.10140">
    <property type="entry name" value="Toll/interleukin-1 receptor homology (TIR) domain"/>
    <property type="match status" value="1"/>
</dbReference>
<feature type="domain" description="TIR" evidence="1">
    <location>
        <begin position="49"/>
        <end position="151"/>
    </location>
</feature>
<dbReference type="PROSITE" id="PS50104">
    <property type="entry name" value="TIR"/>
    <property type="match status" value="1"/>
</dbReference>
<dbReference type="SUPFAM" id="SSF52200">
    <property type="entry name" value="Toll/Interleukin receptor TIR domain"/>
    <property type="match status" value="1"/>
</dbReference>
<dbReference type="Proteomes" id="UP000712673">
    <property type="component" value="Unassembled WGS sequence"/>
</dbReference>
<dbReference type="Pfam" id="PF13676">
    <property type="entry name" value="TIR_2"/>
    <property type="match status" value="1"/>
</dbReference>
<dbReference type="AlphaFoldDB" id="A0A937W5M7"/>